<dbReference type="AlphaFoldDB" id="A0A8J6BW63"/>
<dbReference type="Proteomes" id="UP000729402">
    <property type="component" value="Unassembled WGS sequence"/>
</dbReference>
<accession>A0A8J6BW63</accession>
<gene>
    <name evidence="1" type="ORF">GUJ93_ZPchr0012g19335</name>
</gene>
<proteinExistence type="predicted"/>
<sequence>MQWVTLEVPSWTACRVASAPFKKWWSETSQHFFNRRTKHFCLSLDPSFTNIDPEVGFSSHSSRPIDYGLPPDTTNLGSRGPTRSAWLARKRVKTPAFDAARIPNCRGVYCRRCSSLGTSMYTFIT</sequence>
<evidence type="ECO:0000313" key="2">
    <source>
        <dbReference type="Proteomes" id="UP000729402"/>
    </source>
</evidence>
<reference evidence="1" key="2">
    <citation type="submission" date="2021-02" db="EMBL/GenBank/DDBJ databases">
        <authorList>
            <person name="Kimball J.A."/>
            <person name="Haas M.W."/>
            <person name="Macchietto M."/>
            <person name="Kono T."/>
            <person name="Duquette J."/>
            <person name="Shao M."/>
        </authorList>
    </citation>
    <scope>NUCLEOTIDE SEQUENCE</scope>
    <source>
        <tissue evidence="1">Fresh leaf tissue</tissue>
    </source>
</reference>
<organism evidence="1 2">
    <name type="scientific">Zizania palustris</name>
    <name type="common">Northern wild rice</name>
    <dbReference type="NCBI Taxonomy" id="103762"/>
    <lineage>
        <taxon>Eukaryota</taxon>
        <taxon>Viridiplantae</taxon>
        <taxon>Streptophyta</taxon>
        <taxon>Embryophyta</taxon>
        <taxon>Tracheophyta</taxon>
        <taxon>Spermatophyta</taxon>
        <taxon>Magnoliopsida</taxon>
        <taxon>Liliopsida</taxon>
        <taxon>Poales</taxon>
        <taxon>Poaceae</taxon>
        <taxon>BOP clade</taxon>
        <taxon>Oryzoideae</taxon>
        <taxon>Oryzeae</taxon>
        <taxon>Zizaniinae</taxon>
        <taxon>Zizania</taxon>
    </lineage>
</organism>
<protein>
    <submittedName>
        <fullName evidence="1">Uncharacterized protein</fullName>
    </submittedName>
</protein>
<comment type="caution">
    <text evidence="1">The sequence shown here is derived from an EMBL/GenBank/DDBJ whole genome shotgun (WGS) entry which is preliminary data.</text>
</comment>
<name>A0A8J6BW63_ZIZPA</name>
<evidence type="ECO:0000313" key="1">
    <source>
        <dbReference type="EMBL" id="KAG8095276.1"/>
    </source>
</evidence>
<keyword evidence="2" id="KW-1185">Reference proteome</keyword>
<dbReference type="EMBL" id="JAAALK010000080">
    <property type="protein sequence ID" value="KAG8095276.1"/>
    <property type="molecule type" value="Genomic_DNA"/>
</dbReference>
<reference evidence="1" key="1">
    <citation type="journal article" date="2021" name="bioRxiv">
        <title>Whole Genome Assembly and Annotation of Northern Wild Rice, Zizania palustris L., Supports a Whole Genome Duplication in the Zizania Genus.</title>
        <authorList>
            <person name="Haas M."/>
            <person name="Kono T."/>
            <person name="Macchietto M."/>
            <person name="Millas R."/>
            <person name="McGilp L."/>
            <person name="Shao M."/>
            <person name="Duquette J."/>
            <person name="Hirsch C.N."/>
            <person name="Kimball J."/>
        </authorList>
    </citation>
    <scope>NUCLEOTIDE SEQUENCE</scope>
    <source>
        <tissue evidence="1">Fresh leaf tissue</tissue>
    </source>
</reference>